<dbReference type="OMA" id="SCLSEGF"/>
<gene>
    <name evidence="2" type="ORF">KK1_012451</name>
</gene>
<organism evidence="2 3">
    <name type="scientific">Cajanus cajan</name>
    <name type="common">Pigeon pea</name>
    <name type="synonym">Cajanus indicus</name>
    <dbReference type="NCBI Taxonomy" id="3821"/>
    <lineage>
        <taxon>Eukaryota</taxon>
        <taxon>Viridiplantae</taxon>
        <taxon>Streptophyta</taxon>
        <taxon>Embryophyta</taxon>
        <taxon>Tracheophyta</taxon>
        <taxon>Spermatophyta</taxon>
        <taxon>Magnoliopsida</taxon>
        <taxon>eudicotyledons</taxon>
        <taxon>Gunneridae</taxon>
        <taxon>Pentapetalae</taxon>
        <taxon>rosids</taxon>
        <taxon>fabids</taxon>
        <taxon>Fabales</taxon>
        <taxon>Fabaceae</taxon>
        <taxon>Papilionoideae</taxon>
        <taxon>50 kb inversion clade</taxon>
        <taxon>NPAAA clade</taxon>
        <taxon>indigoferoid/millettioid clade</taxon>
        <taxon>Phaseoleae</taxon>
        <taxon>Cajanus</taxon>
    </lineage>
</organism>
<proteinExistence type="predicted"/>
<evidence type="ECO:0000313" key="2">
    <source>
        <dbReference type="EMBL" id="KYP66167.1"/>
    </source>
</evidence>
<keyword evidence="3" id="KW-1185">Reference proteome</keyword>
<dbReference type="Proteomes" id="UP000075243">
    <property type="component" value="Chromosome 6"/>
</dbReference>
<feature type="region of interest" description="Disordered" evidence="1">
    <location>
        <begin position="1"/>
        <end position="35"/>
    </location>
</feature>
<dbReference type="PANTHER" id="PTHR33156:SF2">
    <property type="entry name" value="OS01G0738000 PROTEIN"/>
    <property type="match status" value="1"/>
</dbReference>
<dbReference type="Gramene" id="C.cajan_12082.t">
    <property type="protein sequence ID" value="C.cajan_12082.t"/>
    <property type="gene ID" value="C.cajan_12082"/>
</dbReference>
<dbReference type="AlphaFoldDB" id="A0A151TGJ0"/>
<evidence type="ECO:0000313" key="3">
    <source>
        <dbReference type="Proteomes" id="UP000075243"/>
    </source>
</evidence>
<accession>A0A151TGJ0</accession>
<sequence length="116" mass="12246">MAVAANSARKTLQIASSSTRTLLSRRSSPPSVSSSYATKLNGFASSSSSSQKRALSFSRFPVQLAGAHVSLTPLHSVTASALFTSLLSLHNANWGCLSEGILLPFFLTFQLSIPCI</sequence>
<name>A0A151TGJ0_CAJCA</name>
<dbReference type="InterPro" id="IPR043459">
    <property type="entry name" value="NFD6/NOXY2-like"/>
</dbReference>
<dbReference type="GO" id="GO:0005739">
    <property type="term" value="C:mitochondrion"/>
    <property type="evidence" value="ECO:0007669"/>
    <property type="project" value="TreeGrafter"/>
</dbReference>
<reference evidence="2 3" key="1">
    <citation type="journal article" date="2012" name="Nat. Biotechnol.">
        <title>Draft genome sequence of pigeonpea (Cajanus cajan), an orphan legume crop of resource-poor farmers.</title>
        <authorList>
            <person name="Varshney R.K."/>
            <person name="Chen W."/>
            <person name="Li Y."/>
            <person name="Bharti A.K."/>
            <person name="Saxena R.K."/>
            <person name="Schlueter J.A."/>
            <person name="Donoghue M.T."/>
            <person name="Azam S."/>
            <person name="Fan G."/>
            <person name="Whaley A.M."/>
            <person name="Farmer A.D."/>
            <person name="Sheridan J."/>
            <person name="Iwata A."/>
            <person name="Tuteja R."/>
            <person name="Penmetsa R.V."/>
            <person name="Wu W."/>
            <person name="Upadhyaya H.D."/>
            <person name="Yang S.P."/>
            <person name="Shah T."/>
            <person name="Saxena K.B."/>
            <person name="Michael T."/>
            <person name="McCombie W.R."/>
            <person name="Yang B."/>
            <person name="Zhang G."/>
            <person name="Yang H."/>
            <person name="Wang J."/>
            <person name="Spillane C."/>
            <person name="Cook D.R."/>
            <person name="May G.D."/>
            <person name="Xu X."/>
            <person name="Jackson S.A."/>
        </authorList>
    </citation>
    <scope>NUCLEOTIDE SEQUENCE [LARGE SCALE GENOMIC DNA]</scope>
    <source>
        <strain evidence="3">cv. Asha</strain>
    </source>
</reference>
<dbReference type="EMBL" id="CM003608">
    <property type="protein sequence ID" value="KYP66167.1"/>
    <property type="molecule type" value="Genomic_DNA"/>
</dbReference>
<evidence type="ECO:0000256" key="1">
    <source>
        <dbReference type="SAM" id="MobiDB-lite"/>
    </source>
</evidence>
<dbReference type="PANTHER" id="PTHR33156">
    <property type="entry name" value="OS02G0230000 PROTEIN"/>
    <property type="match status" value="1"/>
</dbReference>
<feature type="compositionally biased region" description="Low complexity" evidence="1">
    <location>
        <begin position="16"/>
        <end position="35"/>
    </location>
</feature>
<protein>
    <recommendedName>
        <fullName evidence="4">Protein NUCLEAR FUSION DEFECTIVE 6, chloroplastic/mitochondrial</fullName>
    </recommendedName>
</protein>
<evidence type="ECO:0008006" key="4">
    <source>
        <dbReference type="Google" id="ProtNLM"/>
    </source>
</evidence>